<proteinExistence type="predicted"/>
<organism evidence="4">
    <name type="scientific">Brugia pahangi</name>
    <name type="common">Filarial nematode worm</name>
    <dbReference type="NCBI Taxonomy" id="6280"/>
    <lineage>
        <taxon>Eukaryota</taxon>
        <taxon>Metazoa</taxon>
        <taxon>Ecdysozoa</taxon>
        <taxon>Nematoda</taxon>
        <taxon>Chromadorea</taxon>
        <taxon>Rhabditida</taxon>
        <taxon>Spirurina</taxon>
        <taxon>Spiruromorpha</taxon>
        <taxon>Filarioidea</taxon>
        <taxon>Onchocercidae</taxon>
        <taxon>Brugia</taxon>
    </lineage>
</organism>
<keyword evidence="3" id="KW-1185">Reference proteome</keyword>
<evidence type="ECO:0000256" key="1">
    <source>
        <dbReference type="SAM" id="MobiDB-lite"/>
    </source>
</evidence>
<dbReference type="AlphaFoldDB" id="A0A0N4T744"/>
<feature type="region of interest" description="Disordered" evidence="1">
    <location>
        <begin position="60"/>
        <end position="84"/>
    </location>
</feature>
<dbReference type="STRING" id="6280.A0A0N4T744"/>
<reference evidence="2 3" key="2">
    <citation type="submission" date="2018-11" db="EMBL/GenBank/DDBJ databases">
        <authorList>
            <consortium name="Pathogen Informatics"/>
        </authorList>
    </citation>
    <scope>NUCLEOTIDE SEQUENCE [LARGE SCALE GENOMIC DNA]</scope>
</reference>
<sequence>MTSEEVTSRNNSQMGDDISRTSAPVRQLVEHFDHLLENSSNEEMKGMGEAGGNMALSDQTYTAKPLNHPAAPQNSLASSNQKNETHSTAGFFVSHKLYPRLGNRRTSGKYFFLLIIVEEKLSSSNQLMKGQPNVTDVAELHSPLLYTY</sequence>
<protein>
    <submittedName>
        <fullName evidence="4">CTNNB1_binding domain-containing protein</fullName>
    </submittedName>
</protein>
<dbReference type="EMBL" id="UZAD01001581">
    <property type="protein sequence ID" value="VDN85181.1"/>
    <property type="molecule type" value="Genomic_DNA"/>
</dbReference>
<feature type="region of interest" description="Disordered" evidence="1">
    <location>
        <begin position="1"/>
        <end position="21"/>
    </location>
</feature>
<dbReference type="Proteomes" id="UP000278627">
    <property type="component" value="Unassembled WGS sequence"/>
</dbReference>
<dbReference type="WBParaSite" id="BPAG_0000403101-mRNA-1">
    <property type="protein sequence ID" value="BPAG_0000403101-mRNA-1"/>
    <property type="gene ID" value="BPAG_0000403101"/>
</dbReference>
<reference evidence="4" key="1">
    <citation type="submission" date="2017-02" db="UniProtKB">
        <authorList>
            <consortium name="WormBaseParasite"/>
        </authorList>
    </citation>
    <scope>IDENTIFICATION</scope>
</reference>
<evidence type="ECO:0000313" key="3">
    <source>
        <dbReference type="Proteomes" id="UP000278627"/>
    </source>
</evidence>
<evidence type="ECO:0000313" key="2">
    <source>
        <dbReference type="EMBL" id="VDN85181.1"/>
    </source>
</evidence>
<accession>A0A0N4T744</accession>
<gene>
    <name evidence="2" type="ORF">BPAG_LOCUS3995</name>
</gene>
<name>A0A0N4T744_BRUPA</name>
<feature type="compositionally biased region" description="Polar residues" evidence="1">
    <location>
        <begin position="72"/>
        <end position="84"/>
    </location>
</feature>
<evidence type="ECO:0000313" key="4">
    <source>
        <dbReference type="WBParaSite" id="BPAG_0000403101-mRNA-1"/>
    </source>
</evidence>